<sequence>MADPFLKRIKGKFPRNNLLNRVIIIGTVKNIFVLAKG</sequence>
<accession>A0ABQ0I756</accession>
<gene>
    <name evidence="1" type="ORF">GAGA_2280</name>
</gene>
<dbReference type="Proteomes" id="UP000008372">
    <property type="component" value="Unassembled WGS sequence"/>
</dbReference>
<comment type="caution">
    <text evidence="1">The sequence shown here is derived from an EMBL/GenBank/DDBJ whole genome shotgun (WGS) entry which is preliminary data.</text>
</comment>
<evidence type="ECO:0000313" key="1">
    <source>
        <dbReference type="EMBL" id="GAC05132.1"/>
    </source>
</evidence>
<proteinExistence type="predicted"/>
<evidence type="ECO:0000313" key="2">
    <source>
        <dbReference type="Proteomes" id="UP000008372"/>
    </source>
</evidence>
<dbReference type="EMBL" id="BAEK01000035">
    <property type="protein sequence ID" value="GAC05132.1"/>
    <property type="molecule type" value="Genomic_DNA"/>
</dbReference>
<protein>
    <submittedName>
        <fullName evidence="1">Uncharacterized protein</fullName>
    </submittedName>
</protein>
<keyword evidence="2" id="KW-1185">Reference proteome</keyword>
<name>A0ABQ0I756_9ALTE</name>
<organism evidence="1 2">
    <name type="scientific">Paraglaciecola agarilytica NO2</name>
    <dbReference type="NCBI Taxonomy" id="1125747"/>
    <lineage>
        <taxon>Bacteria</taxon>
        <taxon>Pseudomonadati</taxon>
        <taxon>Pseudomonadota</taxon>
        <taxon>Gammaproteobacteria</taxon>
        <taxon>Alteromonadales</taxon>
        <taxon>Alteromonadaceae</taxon>
        <taxon>Paraglaciecola</taxon>
    </lineage>
</organism>
<reference evidence="1 2" key="1">
    <citation type="journal article" date="2014" name="Environ. Microbiol.">
        <title>Comparative genomics of the marine bacterial genus Glaciecola reveals the high degree of genomic diversity and genomic characteristic for cold adaptation.</title>
        <authorList>
            <person name="Qin Q.L."/>
            <person name="Xie B.B."/>
            <person name="Yu Y."/>
            <person name="Shu Y.L."/>
            <person name="Rong J.C."/>
            <person name="Zhang Y.J."/>
            <person name="Zhao D.L."/>
            <person name="Chen X.L."/>
            <person name="Zhang X.Y."/>
            <person name="Chen B."/>
            <person name="Zhou B.C."/>
            <person name="Zhang Y.Z."/>
        </authorList>
    </citation>
    <scope>NUCLEOTIDE SEQUENCE [LARGE SCALE GENOMIC DNA]</scope>
    <source>
        <strain evidence="1 2">NO2</strain>
    </source>
</reference>